<dbReference type="SMART" id="SM00823">
    <property type="entry name" value="PKS_PP"/>
    <property type="match status" value="1"/>
</dbReference>
<dbReference type="Pfam" id="PF00550">
    <property type="entry name" value="PP-binding"/>
    <property type="match status" value="1"/>
</dbReference>
<evidence type="ECO:0000313" key="6">
    <source>
        <dbReference type="EMBL" id="SCG65771.1"/>
    </source>
</evidence>
<dbReference type="Gene3D" id="3.30.559.10">
    <property type="entry name" value="Chloramphenicol acetyltransferase-like domain"/>
    <property type="match status" value="1"/>
</dbReference>
<dbReference type="Gene3D" id="3.30.300.30">
    <property type="match status" value="1"/>
</dbReference>
<evidence type="ECO:0000256" key="4">
    <source>
        <dbReference type="SAM" id="MobiDB-lite"/>
    </source>
</evidence>
<gene>
    <name evidence="6" type="ORF">GA0074704_4140</name>
</gene>
<sequence length="1081" mass="114060">MSAPARPAGPTRRTGGRRPTPGPSAVDCLHRMVAAQAARTPLAEAVRHARGTLSYRELDAAANRLARVLLARGVRPQDRIGVCLPRTPELVVALLAVLKAGACYVPLDPAYPAARVAFMTADSGARLVLTRADLADRFPGLAVPVDRLDLPADGGDPAVPASPTDLAYVIYTSGSTGRPKGVAIEHRSVSVLMHWVRQTFDDVELGGMLAATSVCFDLSVFEIFGPLCWGGRVLLVDDVLALAAPGADRLPVTLVNTVPSAMGELLTADALPASVRTVCLAGEPLTAALAARVRARPQVRRLCNLYGPSEDTTYSTWAEVAPDGGDPPIGRPLPRTRAYVLDENGRPVPPGEPGELHLAGAGLARGYLGRPEETRARFLADPFRPGERMYRTGDRVRLRPDGQLAYLGRLDDQVKLRGYRIELGEVAARLAALPGVREATAAVRTGPSGDPLLVGYLVGERRDDVRARLAAVLPAPLVPATVVWLDRLPTLPNGKVDRSALPSPTFDAGSDGDALAGTAGTVAAVWREVLGVPVAADGDFLDLGGDSLLAVRCATRLAVATGRPVRPGDLFAHPTVAALAAHLDRLAAEPAPAGPVPAVTPEPGGRAPAAPVADPEPPAGAPLSAAQARLWFLHRLDPADTSYLLAFAVRFDAPLDPDRLAGALRRVVQRHPALRTVFPAGADGPVQRVLVTAGPLPTVAPPEPGTPLDERLTRLTAEATRAPMDLATGPLLRAHLLPDDTGRAVALLLVVHHIVCDDWSFGLIVRDLARAYDDPDAPGSPVAGPAAFAATQREWLAGPAGRLALTDLLDELRGAPDLLDLPAAPPPGRWAGTGPQPDRAATVSTPRRPPPGRSGPPAGAALRTTVDAATADAVRRLAHAERVSLHMVGLAAFATLLGAATGRGDLLVGVAFAGRTSVAAEASVGCHVNTVPLRLRPTPERRFADLLAEARRVTLFAAAHQDVPFDLLVERLRPARPPGRTPLVQVAFGVQNAPAARHRTADGVRFTGVELTPDTARLDLTLWLDERRDGLTALWTYRTDLFDRDGVVAWHRRFTALLRTAAADPRRSLADCVDTLGVRDD</sequence>
<proteinExistence type="predicted"/>
<evidence type="ECO:0000256" key="1">
    <source>
        <dbReference type="ARBA" id="ARBA00001957"/>
    </source>
</evidence>
<dbReference type="InterPro" id="IPR009081">
    <property type="entry name" value="PP-bd_ACP"/>
</dbReference>
<dbReference type="GO" id="GO:0005737">
    <property type="term" value="C:cytoplasm"/>
    <property type="evidence" value="ECO:0007669"/>
    <property type="project" value="TreeGrafter"/>
</dbReference>
<dbReference type="Pfam" id="PF00501">
    <property type="entry name" value="AMP-binding"/>
    <property type="match status" value="1"/>
</dbReference>
<evidence type="ECO:0000256" key="2">
    <source>
        <dbReference type="ARBA" id="ARBA00022450"/>
    </source>
</evidence>
<dbReference type="Pfam" id="PF00668">
    <property type="entry name" value="Condensation"/>
    <property type="match status" value="2"/>
</dbReference>
<dbReference type="GO" id="GO:0008610">
    <property type="term" value="P:lipid biosynthetic process"/>
    <property type="evidence" value="ECO:0007669"/>
    <property type="project" value="UniProtKB-ARBA"/>
</dbReference>
<evidence type="ECO:0000313" key="7">
    <source>
        <dbReference type="Proteomes" id="UP000198210"/>
    </source>
</evidence>
<dbReference type="SUPFAM" id="SSF47336">
    <property type="entry name" value="ACP-like"/>
    <property type="match status" value="1"/>
</dbReference>
<dbReference type="CDD" id="cd19531">
    <property type="entry name" value="LCL_NRPS-like"/>
    <property type="match status" value="1"/>
</dbReference>
<dbReference type="PANTHER" id="PTHR45527">
    <property type="entry name" value="NONRIBOSOMAL PEPTIDE SYNTHETASE"/>
    <property type="match status" value="1"/>
</dbReference>
<keyword evidence="3" id="KW-0597">Phosphoprotein</keyword>
<organism evidence="6 7">
    <name type="scientific">Micromonospora siamensis</name>
    <dbReference type="NCBI Taxonomy" id="299152"/>
    <lineage>
        <taxon>Bacteria</taxon>
        <taxon>Bacillati</taxon>
        <taxon>Actinomycetota</taxon>
        <taxon>Actinomycetes</taxon>
        <taxon>Micromonosporales</taxon>
        <taxon>Micromonosporaceae</taxon>
        <taxon>Micromonospora</taxon>
    </lineage>
</organism>
<dbReference type="RefSeq" id="WP_088972022.1">
    <property type="nucleotide sequence ID" value="NZ_JBHLYF010000005.1"/>
</dbReference>
<dbReference type="GO" id="GO:0003824">
    <property type="term" value="F:catalytic activity"/>
    <property type="evidence" value="ECO:0007669"/>
    <property type="project" value="InterPro"/>
</dbReference>
<feature type="region of interest" description="Disordered" evidence="4">
    <location>
        <begin position="1"/>
        <end position="23"/>
    </location>
</feature>
<dbReference type="Proteomes" id="UP000198210">
    <property type="component" value="Chromosome I"/>
</dbReference>
<dbReference type="GO" id="GO:0031177">
    <property type="term" value="F:phosphopantetheine binding"/>
    <property type="evidence" value="ECO:0007669"/>
    <property type="project" value="InterPro"/>
</dbReference>
<name>A0A1C5J675_9ACTN</name>
<feature type="region of interest" description="Disordered" evidence="4">
    <location>
        <begin position="591"/>
        <end position="620"/>
    </location>
</feature>
<dbReference type="Gene3D" id="3.30.559.30">
    <property type="entry name" value="Nonribosomal peptide synthetase, condensation domain"/>
    <property type="match status" value="1"/>
</dbReference>
<dbReference type="AlphaFoldDB" id="A0A1C5J675"/>
<feature type="compositionally biased region" description="Low complexity" evidence="4">
    <location>
        <begin position="601"/>
        <end position="613"/>
    </location>
</feature>
<dbReference type="GO" id="GO:0044550">
    <property type="term" value="P:secondary metabolite biosynthetic process"/>
    <property type="evidence" value="ECO:0007669"/>
    <property type="project" value="TreeGrafter"/>
</dbReference>
<comment type="cofactor">
    <cofactor evidence="1">
        <name>pantetheine 4'-phosphate</name>
        <dbReference type="ChEBI" id="CHEBI:47942"/>
    </cofactor>
</comment>
<dbReference type="FunFam" id="2.30.38.10:FF:000001">
    <property type="entry name" value="Non-ribosomal peptide synthetase PvdI"/>
    <property type="match status" value="1"/>
</dbReference>
<evidence type="ECO:0000256" key="3">
    <source>
        <dbReference type="ARBA" id="ARBA00022553"/>
    </source>
</evidence>
<dbReference type="SUPFAM" id="SSF52777">
    <property type="entry name" value="CoA-dependent acyltransferases"/>
    <property type="match status" value="2"/>
</dbReference>
<dbReference type="SUPFAM" id="SSF56801">
    <property type="entry name" value="Acetyl-CoA synthetase-like"/>
    <property type="match status" value="1"/>
</dbReference>
<reference evidence="6 7" key="1">
    <citation type="submission" date="2016-06" db="EMBL/GenBank/DDBJ databases">
        <authorList>
            <person name="Kjaerup R.B."/>
            <person name="Dalgaard T.S."/>
            <person name="Juul-Madsen H.R."/>
        </authorList>
    </citation>
    <scope>NUCLEOTIDE SEQUENCE [LARGE SCALE GENOMIC DNA]</scope>
    <source>
        <strain evidence="6 7">DSM 45097</strain>
    </source>
</reference>
<feature type="compositionally biased region" description="Low complexity" evidence="4">
    <location>
        <begin position="1"/>
        <end position="19"/>
    </location>
</feature>
<dbReference type="Gene3D" id="3.40.50.980">
    <property type="match status" value="2"/>
</dbReference>
<accession>A0A1C5J675</accession>
<dbReference type="InterPro" id="IPR023213">
    <property type="entry name" value="CAT-like_dom_sf"/>
</dbReference>
<feature type="domain" description="Carrier" evidence="5">
    <location>
        <begin position="513"/>
        <end position="587"/>
    </location>
</feature>
<evidence type="ECO:0000259" key="5">
    <source>
        <dbReference type="PROSITE" id="PS50075"/>
    </source>
</evidence>
<dbReference type="InterPro" id="IPR045851">
    <property type="entry name" value="AMP-bd_C_sf"/>
</dbReference>
<dbReference type="FunFam" id="3.40.50.12780:FF:000012">
    <property type="entry name" value="Non-ribosomal peptide synthetase"/>
    <property type="match status" value="1"/>
</dbReference>
<dbReference type="EMBL" id="LT607751">
    <property type="protein sequence ID" value="SCG65771.1"/>
    <property type="molecule type" value="Genomic_DNA"/>
</dbReference>
<dbReference type="InterPro" id="IPR001242">
    <property type="entry name" value="Condensation_dom"/>
</dbReference>
<protein>
    <submittedName>
        <fullName evidence="6">Amino acid adenylation domain-containing protein</fullName>
    </submittedName>
</protein>
<dbReference type="Gene3D" id="1.10.1200.10">
    <property type="entry name" value="ACP-like"/>
    <property type="match status" value="1"/>
</dbReference>
<dbReference type="PANTHER" id="PTHR45527:SF1">
    <property type="entry name" value="FATTY ACID SYNTHASE"/>
    <property type="match status" value="1"/>
</dbReference>
<keyword evidence="7" id="KW-1185">Reference proteome</keyword>
<keyword evidence="2" id="KW-0596">Phosphopantetheine</keyword>
<dbReference type="FunFam" id="3.40.50.980:FF:000001">
    <property type="entry name" value="Non-ribosomal peptide synthetase"/>
    <property type="match status" value="1"/>
</dbReference>
<dbReference type="InterPro" id="IPR020806">
    <property type="entry name" value="PKS_PP-bd"/>
</dbReference>
<feature type="region of interest" description="Disordered" evidence="4">
    <location>
        <begin position="822"/>
        <end position="860"/>
    </location>
</feature>
<dbReference type="NCBIfam" id="TIGR01733">
    <property type="entry name" value="AA-adenyl-dom"/>
    <property type="match status" value="1"/>
</dbReference>
<dbReference type="InterPro" id="IPR020845">
    <property type="entry name" value="AMP-binding_CS"/>
</dbReference>
<dbReference type="PROSITE" id="PS00455">
    <property type="entry name" value="AMP_BINDING"/>
    <property type="match status" value="1"/>
</dbReference>
<dbReference type="PROSITE" id="PS50075">
    <property type="entry name" value="CARRIER"/>
    <property type="match status" value="1"/>
</dbReference>
<dbReference type="GO" id="GO:0043041">
    <property type="term" value="P:amino acid activation for nonribosomal peptide biosynthetic process"/>
    <property type="evidence" value="ECO:0007669"/>
    <property type="project" value="TreeGrafter"/>
</dbReference>
<dbReference type="InterPro" id="IPR010071">
    <property type="entry name" value="AA_adenyl_dom"/>
</dbReference>
<dbReference type="InterPro" id="IPR036736">
    <property type="entry name" value="ACP-like_sf"/>
</dbReference>
<dbReference type="InterPro" id="IPR000873">
    <property type="entry name" value="AMP-dep_synth/lig_dom"/>
</dbReference>
<dbReference type="Gene3D" id="2.30.38.10">
    <property type="entry name" value="Luciferase, Domain 3"/>
    <property type="match status" value="1"/>
</dbReference>